<dbReference type="Proteomes" id="UP000483672">
    <property type="component" value="Unassembled WGS sequence"/>
</dbReference>
<reference evidence="2 3" key="1">
    <citation type="submission" date="2019-06" db="EMBL/GenBank/DDBJ databases">
        <authorList>
            <person name="Palmer J.M."/>
        </authorList>
    </citation>
    <scope>NUCLEOTIDE SEQUENCE [LARGE SCALE GENOMIC DNA]</scope>
    <source>
        <strain evidence="2 3">TWF191</strain>
    </source>
</reference>
<feature type="compositionally biased region" description="Basic residues" evidence="1">
    <location>
        <begin position="14"/>
        <end position="30"/>
    </location>
</feature>
<name>A0A6G1LTP0_ORBOL</name>
<dbReference type="Gene3D" id="3.40.50.300">
    <property type="entry name" value="P-loop containing nucleotide triphosphate hydrolases"/>
    <property type="match status" value="1"/>
</dbReference>
<protein>
    <recommendedName>
        <fullName evidence="4">ATPase AAA-type core domain-containing protein</fullName>
    </recommendedName>
</protein>
<comment type="caution">
    <text evidence="2">The sequence shown here is derived from an EMBL/GenBank/DDBJ whole genome shotgun (WGS) entry which is preliminary data.</text>
</comment>
<dbReference type="EMBL" id="WIPF01000132">
    <property type="protein sequence ID" value="KAF3205589.1"/>
    <property type="molecule type" value="Genomic_DNA"/>
</dbReference>
<evidence type="ECO:0008006" key="4">
    <source>
        <dbReference type="Google" id="ProtNLM"/>
    </source>
</evidence>
<accession>A0A6G1LTP0</accession>
<feature type="region of interest" description="Disordered" evidence="1">
    <location>
        <begin position="1"/>
        <end position="52"/>
    </location>
</feature>
<evidence type="ECO:0000313" key="2">
    <source>
        <dbReference type="EMBL" id="KAF3205589.1"/>
    </source>
</evidence>
<dbReference type="AlphaFoldDB" id="A0A6G1LTP0"/>
<dbReference type="InterPro" id="IPR027417">
    <property type="entry name" value="P-loop_NTPase"/>
</dbReference>
<proteinExistence type="predicted"/>
<organism evidence="2 3">
    <name type="scientific">Orbilia oligospora</name>
    <name type="common">Nematode-trapping fungus</name>
    <name type="synonym">Arthrobotrys oligospora</name>
    <dbReference type="NCBI Taxonomy" id="2813651"/>
    <lineage>
        <taxon>Eukaryota</taxon>
        <taxon>Fungi</taxon>
        <taxon>Dikarya</taxon>
        <taxon>Ascomycota</taxon>
        <taxon>Pezizomycotina</taxon>
        <taxon>Orbiliomycetes</taxon>
        <taxon>Orbiliales</taxon>
        <taxon>Orbiliaceae</taxon>
        <taxon>Orbilia</taxon>
    </lineage>
</organism>
<feature type="region of interest" description="Disordered" evidence="1">
    <location>
        <begin position="57"/>
        <end position="76"/>
    </location>
</feature>
<evidence type="ECO:0000256" key="1">
    <source>
        <dbReference type="SAM" id="MobiDB-lite"/>
    </source>
</evidence>
<sequence length="740" mass="83752">MISTVEESGDKTTKMRKRAIIKGKKKRNTSKRIAEFEPLPPNSPTTLCTGDPLRVPLAPSTDLPWPNRRPVEPEKDELDIDIRSVASLKYIPESDDDFSEILQANSPARTSISGYNSSTCTPESLLIPQIELEPSDNHTSSQENSELEDDERIAKYKTRQIKLSGVKSGRDYEQSKSLAETNWLKVFPNSNLPSTIVYYNIDDDDSVKEVAHQLSGLSEVETPLIAYRNSRINGTPTIFYAVYSRNPKKVKKWLKEEADPNSVADLKDLFDSKEDGYKPVPVKIPLLAFAILLEEPEIVRLLLTFGANPLVIPGVLRLPVIKPAIYRVSKSPEGITKEFVENVSQDDATKWCTDAVVFNRLKLATNLSIRYDLQKADTFKITARQRQLARDPRSKMDFTPLFKLHFDIIGQDLAVKKIIQELLRRKMMKTSPWPCESTRDRPTVFIFAGPKDHGQSKMVFQIAHNLGIPFFSFTESDHTLYSEPDGKNDIVERLLDEHVGSNTKPGEASEFCIFSLENVEKMSSGALDSFFTGPIKANREGFTSHDFSKTIWVVTTNILNPMITAFYEENQPLTPEKMTGKEGRALMSAMKKFVRSGTTSLSVFADYVDSIIPFFPFSENEQFALAHRALWKLRSQLLKPINLTNGYSRNLLGNIKLVTEKDYQCCRMIAKSYNPNEGAGSMKQAVADIEREMFYHFLESSEDAISEKDEKEITEYVLKVEKENDAILVQTGNVMPKEDF</sequence>
<evidence type="ECO:0000313" key="3">
    <source>
        <dbReference type="Proteomes" id="UP000483672"/>
    </source>
</evidence>
<gene>
    <name evidence="2" type="ORF">TWF191_001843</name>
</gene>